<sequence>MMFTAPATVTTASTRAVAVPLGLDELRGPRSGRLRLPASVYWGPEPTVDLRHWDDVAKTYEATLREGDPDDVRTLLNGELLAEVWSEIVLPGPVRAVWERRFPALARR</sequence>
<dbReference type="Proteomes" id="UP000590225">
    <property type="component" value="Unassembled WGS sequence"/>
</dbReference>
<comment type="caution">
    <text evidence="1">The sequence shown here is derived from an EMBL/GenBank/DDBJ whole genome shotgun (WGS) entry which is preliminary data.</text>
</comment>
<evidence type="ECO:0008006" key="3">
    <source>
        <dbReference type="Google" id="ProtNLM"/>
    </source>
</evidence>
<organism evidence="1 2">
    <name type="scientific">Curtobacterium pusillum</name>
    <dbReference type="NCBI Taxonomy" id="69373"/>
    <lineage>
        <taxon>Bacteria</taxon>
        <taxon>Bacillati</taxon>
        <taxon>Actinomycetota</taxon>
        <taxon>Actinomycetes</taxon>
        <taxon>Micrococcales</taxon>
        <taxon>Microbacteriaceae</taxon>
        <taxon>Curtobacterium</taxon>
    </lineage>
</organism>
<proteinExistence type="predicted"/>
<evidence type="ECO:0000313" key="2">
    <source>
        <dbReference type="Proteomes" id="UP000590225"/>
    </source>
</evidence>
<gene>
    <name evidence="1" type="ORF">FHW23_000210</name>
</gene>
<evidence type="ECO:0000313" key="1">
    <source>
        <dbReference type="EMBL" id="MBA8988978.1"/>
    </source>
</evidence>
<dbReference type="AlphaFoldDB" id="A0AAW3T107"/>
<accession>A0AAW3T107</accession>
<dbReference type="EMBL" id="JACGXP010000001">
    <property type="protein sequence ID" value="MBA8988978.1"/>
    <property type="molecule type" value="Genomic_DNA"/>
</dbReference>
<name>A0AAW3T107_9MICO</name>
<reference evidence="1 2" key="1">
    <citation type="submission" date="2020-07" db="EMBL/GenBank/DDBJ databases">
        <title>Above-ground endophytic microbial communities from plants in different locations in the United States.</title>
        <authorList>
            <person name="Frank C."/>
        </authorList>
    </citation>
    <scope>NUCLEOTIDE SEQUENCE [LARGE SCALE GENOMIC DNA]</scope>
    <source>
        <strain evidence="1 2">WPL5_2</strain>
    </source>
</reference>
<protein>
    <recommendedName>
        <fullName evidence="3">Transcriptional regulator</fullName>
    </recommendedName>
</protein>
<dbReference type="RefSeq" id="WP_182514899.1">
    <property type="nucleotide sequence ID" value="NZ_JACGXP010000001.1"/>
</dbReference>